<gene>
    <name evidence="3" type="ORF">BVE84_03870</name>
    <name evidence="2" type="ORF">BVE86_03055</name>
</gene>
<organism evidence="2 4">
    <name type="scientific">Streptococcus azizii</name>
    <dbReference type="NCBI Taxonomy" id="1579424"/>
    <lineage>
        <taxon>Bacteria</taxon>
        <taxon>Bacillati</taxon>
        <taxon>Bacillota</taxon>
        <taxon>Bacilli</taxon>
        <taxon>Lactobacillales</taxon>
        <taxon>Streptococcaceae</taxon>
        <taxon>Streptococcus</taxon>
    </lineage>
</organism>
<evidence type="ECO:0000313" key="5">
    <source>
        <dbReference type="Proteomes" id="UP000188946"/>
    </source>
</evidence>
<dbReference type="Proteomes" id="UP000188600">
    <property type="component" value="Unassembled WGS sequence"/>
</dbReference>
<evidence type="ECO:0000259" key="1">
    <source>
        <dbReference type="Pfam" id="PF02229"/>
    </source>
</evidence>
<dbReference type="RefSeq" id="WP_076995773.1">
    <property type="nucleotide sequence ID" value="NZ_MSPR01000005.1"/>
</dbReference>
<keyword evidence="5" id="KW-1185">Reference proteome</keyword>
<dbReference type="InterPro" id="IPR003173">
    <property type="entry name" value="PC4_C"/>
</dbReference>
<proteinExistence type="predicted"/>
<dbReference type="EMBL" id="MSPT01000005">
    <property type="protein sequence ID" value="ONK28344.1"/>
    <property type="molecule type" value="Genomic_DNA"/>
</dbReference>
<name>A0AB36JRC1_9STRE</name>
<evidence type="ECO:0000313" key="2">
    <source>
        <dbReference type="EMBL" id="ONK28344.1"/>
    </source>
</evidence>
<comment type="caution">
    <text evidence="2">The sequence shown here is derived from an EMBL/GenBank/DDBJ whole genome shotgun (WGS) entry which is preliminary data.</text>
</comment>
<dbReference type="AlphaFoldDB" id="A0AB36JRC1"/>
<dbReference type="GO" id="GO:0003677">
    <property type="term" value="F:DNA binding"/>
    <property type="evidence" value="ECO:0007669"/>
    <property type="project" value="InterPro"/>
</dbReference>
<dbReference type="Gene3D" id="2.30.31.70">
    <property type="match status" value="1"/>
</dbReference>
<evidence type="ECO:0000313" key="3">
    <source>
        <dbReference type="EMBL" id="ONK30205.1"/>
    </source>
</evidence>
<dbReference type="Pfam" id="PF02229">
    <property type="entry name" value="PC4"/>
    <property type="match status" value="1"/>
</dbReference>
<reference evidence="4 5" key="1">
    <citation type="submission" date="2016-12" db="EMBL/GenBank/DDBJ databases">
        <authorList>
            <person name="Gulvik C.A."/>
        </authorList>
    </citation>
    <scope>NUCLEOTIDE SEQUENCE [LARGE SCALE GENOMIC DNA]</scope>
    <source>
        <strain evidence="3 5">12-5202</strain>
        <strain evidence="2 4">12-5291</strain>
    </source>
</reference>
<protein>
    <recommendedName>
        <fullName evidence="1">Transcriptional coactivator p15 (PC4) C-terminal domain-containing protein</fullName>
    </recommendedName>
</protein>
<dbReference type="Proteomes" id="UP000188946">
    <property type="component" value="Unassembled WGS sequence"/>
</dbReference>
<dbReference type="EMBL" id="MSPR01000005">
    <property type="protein sequence ID" value="ONK30205.1"/>
    <property type="molecule type" value="Genomic_DNA"/>
</dbReference>
<sequence length="88" mass="10075">MTEENKKSFSFQVLERIAVLSTDSNGWTKELNRISYNGKPAVWDLRKWSPNGKLSRGITLKEEERRALTEALHYIETRQGETTDGSSS</sequence>
<evidence type="ECO:0000313" key="4">
    <source>
        <dbReference type="Proteomes" id="UP000188600"/>
    </source>
</evidence>
<feature type="domain" description="Transcriptional coactivator p15 (PC4) C-terminal" evidence="1">
    <location>
        <begin position="25"/>
        <end position="71"/>
    </location>
</feature>
<accession>A0AB36JRC1</accession>
<dbReference type="GO" id="GO:0006355">
    <property type="term" value="P:regulation of DNA-templated transcription"/>
    <property type="evidence" value="ECO:0007669"/>
    <property type="project" value="InterPro"/>
</dbReference>